<evidence type="ECO:0008006" key="4">
    <source>
        <dbReference type="Google" id="ProtNLM"/>
    </source>
</evidence>
<organism evidence="2 3">
    <name type="scientific">Bodo saltans</name>
    <name type="common">Flagellated protozoan</name>
    <dbReference type="NCBI Taxonomy" id="75058"/>
    <lineage>
        <taxon>Eukaryota</taxon>
        <taxon>Discoba</taxon>
        <taxon>Euglenozoa</taxon>
        <taxon>Kinetoplastea</taxon>
        <taxon>Metakinetoplastina</taxon>
        <taxon>Eubodonida</taxon>
        <taxon>Bodonidae</taxon>
        <taxon>Bodo</taxon>
    </lineage>
</organism>
<name>A0A0S4JG25_BODSA</name>
<proteinExistence type="predicted"/>
<dbReference type="EMBL" id="CYKH01001703">
    <property type="protein sequence ID" value="CUG89091.1"/>
    <property type="molecule type" value="Genomic_DNA"/>
</dbReference>
<sequence length="811" mass="85647">MKIQVGCLLVLFYLLGSVVASCRTSCTSDECLLAPCSASSPFLCVSTTPGRGECSVGPWPLTLECTSCCDFRSCLLDCDVPCTQTQCDSCIAPSVTVCSAGSIVGQCSNGVSWSPAGGCAACCNASECHNGPAPPLTNPPILTPAPGWTESPTTFAPPTPLPMTPPATPTPSGQCPPCSAEQCPGTDGNNLCTQLIPFLCLEGQASGECLETPWESGACAKCCDYLDCLPSPPAPYPSSPWLLVPPSDNCSSDAALFLGPNPSATPYGGIDVSGLGCRASVSEDCCGVVPRFNWVLAACHSDPAKRISMACNHTYGNTSVAEIYYISAYQWNRDSNSWVMDPSSSFAAQTPGDVLDFETLNLTLMTPSDRQDWDLKYGPTTANQGTSGLGPPAMMFVLSAKQLNWIAFFALNQISSNRGPGGERFPDNCWSSSAGEFDFLEAPFWAGINLPSHHLYATITSGTGRCLPVQKMVSSHFNRECSDPHCCQMCSCPLGYVCVGDPRLVGYETMSCILANETIPPGMVAFEIDGDPTACGAYFSAVPGGSQSTSFFANETASSTHEIIVVAVVDSDGVTVYRWPSSDESSGNSVWPGIRKFGSDASVQRNSASSIQPSPPCSDVDNVCSVHLPSCDDDCVIDSAFGQFGSSQLSGSYSAECARDGLNWWTIFDSTEQTGSMRSSQLPMFVHVPTTPIPPPFHCNTTCPPNVCHSAQRCNISMPFMCTSGDELNLCTDVPSQFPWSGHCNACCDIQSCEIQCQQQCSLSICATMACDTQAQPFFCSSGPLQGACSATSASFSQQPACYTCCNAANC</sequence>
<keyword evidence="1" id="KW-0732">Signal</keyword>
<feature type="signal peptide" evidence="1">
    <location>
        <begin position="1"/>
        <end position="20"/>
    </location>
</feature>
<accession>A0A0S4JG25</accession>
<evidence type="ECO:0000256" key="1">
    <source>
        <dbReference type="SAM" id="SignalP"/>
    </source>
</evidence>
<feature type="chain" id="PRO_5006622290" description="Membrane-associated protein" evidence="1">
    <location>
        <begin position="21"/>
        <end position="811"/>
    </location>
</feature>
<evidence type="ECO:0000313" key="2">
    <source>
        <dbReference type="EMBL" id="CUG89091.1"/>
    </source>
</evidence>
<dbReference type="VEuPathDB" id="TriTrypDB:BSAL_19240"/>
<gene>
    <name evidence="2" type="ORF">BSAL_19240</name>
</gene>
<dbReference type="PROSITE" id="PS51257">
    <property type="entry name" value="PROKAR_LIPOPROTEIN"/>
    <property type="match status" value="1"/>
</dbReference>
<reference evidence="3" key="1">
    <citation type="submission" date="2015-09" db="EMBL/GenBank/DDBJ databases">
        <authorList>
            <consortium name="Pathogen Informatics"/>
        </authorList>
    </citation>
    <scope>NUCLEOTIDE SEQUENCE [LARGE SCALE GENOMIC DNA]</scope>
    <source>
        <strain evidence="3">Lake Konstanz</strain>
    </source>
</reference>
<protein>
    <recommendedName>
        <fullName evidence="4">Membrane-associated protein</fullName>
    </recommendedName>
</protein>
<keyword evidence="3" id="KW-1185">Reference proteome</keyword>
<dbReference type="Proteomes" id="UP000051952">
    <property type="component" value="Unassembled WGS sequence"/>
</dbReference>
<dbReference type="AlphaFoldDB" id="A0A0S4JG25"/>
<evidence type="ECO:0000313" key="3">
    <source>
        <dbReference type="Proteomes" id="UP000051952"/>
    </source>
</evidence>
<dbReference type="OrthoDB" id="424007at2759"/>